<keyword evidence="1" id="KW-0812">Transmembrane</keyword>
<evidence type="ECO:0000313" key="2">
    <source>
        <dbReference type="EMBL" id="SMO83866.1"/>
    </source>
</evidence>
<feature type="transmembrane region" description="Helical" evidence="1">
    <location>
        <begin position="92"/>
        <end position="112"/>
    </location>
</feature>
<keyword evidence="1" id="KW-0472">Membrane</keyword>
<keyword evidence="3" id="KW-1185">Reference proteome</keyword>
<feature type="transmembrane region" description="Helical" evidence="1">
    <location>
        <begin position="64"/>
        <end position="86"/>
    </location>
</feature>
<name>A0A521EIZ6_9FLAO</name>
<organism evidence="2 3">
    <name type="scientific">Chryseobacterium rhizoplanae</name>
    <dbReference type="NCBI Taxonomy" id="1609531"/>
    <lineage>
        <taxon>Bacteria</taxon>
        <taxon>Pseudomonadati</taxon>
        <taxon>Bacteroidota</taxon>
        <taxon>Flavobacteriia</taxon>
        <taxon>Flavobacteriales</taxon>
        <taxon>Weeksellaceae</taxon>
        <taxon>Chryseobacterium group</taxon>
        <taxon>Chryseobacterium</taxon>
    </lineage>
</organism>
<sequence length="145" mass="16564">MTLVKVLNLDKGRGSRVRINNLKRLLADYPGHEFLYTFVLEQNYKQKINHMEENKILQRFLDNIVISLYFTIAYAALLIVYLGLPIRVSSDFLLILFIVCSLVFSIGAIYFAAKSYKKTKISSIILIVINALGLLILLTLLLLLI</sequence>
<feature type="transmembrane region" description="Helical" evidence="1">
    <location>
        <begin position="124"/>
        <end position="144"/>
    </location>
</feature>
<dbReference type="AlphaFoldDB" id="A0A521EIZ6"/>
<accession>A0A521EIZ6</accession>
<dbReference type="EMBL" id="FXTC01000008">
    <property type="protein sequence ID" value="SMO83866.1"/>
    <property type="molecule type" value="Genomic_DNA"/>
</dbReference>
<proteinExistence type="predicted"/>
<dbReference type="Proteomes" id="UP000316916">
    <property type="component" value="Unassembled WGS sequence"/>
</dbReference>
<evidence type="ECO:0000256" key="1">
    <source>
        <dbReference type="SAM" id="Phobius"/>
    </source>
</evidence>
<keyword evidence="1" id="KW-1133">Transmembrane helix</keyword>
<gene>
    <name evidence="2" type="ORF">SAMN06265171_108126</name>
</gene>
<protein>
    <submittedName>
        <fullName evidence="2">Uncharacterized protein</fullName>
    </submittedName>
</protein>
<reference evidence="2 3" key="1">
    <citation type="submission" date="2017-05" db="EMBL/GenBank/DDBJ databases">
        <authorList>
            <person name="Varghese N."/>
            <person name="Submissions S."/>
        </authorList>
    </citation>
    <scope>NUCLEOTIDE SEQUENCE [LARGE SCALE GENOMIC DNA]</scope>
    <source>
        <strain evidence="2 3">DSM 29371</strain>
    </source>
</reference>
<evidence type="ECO:0000313" key="3">
    <source>
        <dbReference type="Proteomes" id="UP000316916"/>
    </source>
</evidence>